<dbReference type="PANTHER" id="PTHR48111:SF40">
    <property type="entry name" value="PHOSPHATE REGULON TRANSCRIPTIONAL REGULATORY PROTEIN PHOB"/>
    <property type="match status" value="1"/>
</dbReference>
<dbReference type="Gene3D" id="3.40.50.2300">
    <property type="match status" value="1"/>
</dbReference>
<dbReference type="InterPro" id="IPR039420">
    <property type="entry name" value="WalR-like"/>
</dbReference>
<accession>A0ABD5QJL4</accession>
<protein>
    <submittedName>
        <fullName evidence="6">Response regulator transcription factor</fullName>
    </submittedName>
</protein>
<dbReference type="InterPro" id="IPR001789">
    <property type="entry name" value="Sig_transdc_resp-reg_receiver"/>
</dbReference>
<sequence length="123" mass="13788">MAERVLVCEDDEHVRELLAYRLETDGYDVVAIDDGEDCWERLEGADELPDGLVLDLMLPGLDGFGILSRLRDHDDLEELPVVMVTGRGLERDVVRGFELGADDYVTKPFSPSEVSARLGRLVR</sequence>
<evidence type="ECO:0000313" key="7">
    <source>
        <dbReference type="Proteomes" id="UP001595925"/>
    </source>
</evidence>
<dbReference type="RefSeq" id="WP_114578297.1">
    <property type="nucleotide sequence ID" value="NZ_JAIVEF010000008.1"/>
</dbReference>
<evidence type="ECO:0000313" key="6">
    <source>
        <dbReference type="EMBL" id="MFC4989898.1"/>
    </source>
</evidence>
<organism evidence="6 7">
    <name type="scientific">Saliphagus infecundisoli</name>
    <dbReference type="NCBI Taxonomy" id="1849069"/>
    <lineage>
        <taxon>Archaea</taxon>
        <taxon>Methanobacteriati</taxon>
        <taxon>Methanobacteriota</taxon>
        <taxon>Stenosarchaea group</taxon>
        <taxon>Halobacteria</taxon>
        <taxon>Halobacteriales</taxon>
        <taxon>Natrialbaceae</taxon>
        <taxon>Saliphagus</taxon>
    </lineage>
</organism>
<comment type="caution">
    <text evidence="6">The sequence shown here is derived from an EMBL/GenBank/DDBJ whole genome shotgun (WGS) entry which is preliminary data.</text>
</comment>
<dbReference type="GO" id="GO:0003677">
    <property type="term" value="F:DNA binding"/>
    <property type="evidence" value="ECO:0007669"/>
    <property type="project" value="UniProtKB-KW"/>
</dbReference>
<dbReference type="Proteomes" id="UP001595925">
    <property type="component" value="Unassembled WGS sequence"/>
</dbReference>
<feature type="domain" description="Response regulatory" evidence="5">
    <location>
        <begin position="4"/>
        <end position="122"/>
    </location>
</feature>
<dbReference type="EMBL" id="JBHSJG010000055">
    <property type="protein sequence ID" value="MFC4989898.1"/>
    <property type="molecule type" value="Genomic_DNA"/>
</dbReference>
<dbReference type="PANTHER" id="PTHR48111">
    <property type="entry name" value="REGULATOR OF RPOS"/>
    <property type="match status" value="1"/>
</dbReference>
<evidence type="ECO:0000256" key="3">
    <source>
        <dbReference type="ARBA" id="ARBA00023125"/>
    </source>
</evidence>
<dbReference type="Pfam" id="PF00072">
    <property type="entry name" value="Response_reg"/>
    <property type="match status" value="1"/>
</dbReference>
<keyword evidence="2" id="KW-0902">Two-component regulatory system</keyword>
<keyword evidence="3" id="KW-0238">DNA-binding</keyword>
<dbReference type="GO" id="GO:0000160">
    <property type="term" value="P:phosphorelay signal transduction system"/>
    <property type="evidence" value="ECO:0007669"/>
    <property type="project" value="UniProtKB-KW"/>
</dbReference>
<evidence type="ECO:0000259" key="5">
    <source>
        <dbReference type="PROSITE" id="PS50110"/>
    </source>
</evidence>
<keyword evidence="1 4" id="KW-0597">Phosphoprotein</keyword>
<evidence type="ECO:0000256" key="1">
    <source>
        <dbReference type="ARBA" id="ARBA00022553"/>
    </source>
</evidence>
<keyword evidence="7" id="KW-1185">Reference proteome</keyword>
<gene>
    <name evidence="6" type="ORF">ACFPFO_19450</name>
</gene>
<dbReference type="SUPFAM" id="SSF52172">
    <property type="entry name" value="CheY-like"/>
    <property type="match status" value="1"/>
</dbReference>
<evidence type="ECO:0000256" key="2">
    <source>
        <dbReference type="ARBA" id="ARBA00023012"/>
    </source>
</evidence>
<dbReference type="PROSITE" id="PS50110">
    <property type="entry name" value="RESPONSE_REGULATORY"/>
    <property type="match status" value="1"/>
</dbReference>
<evidence type="ECO:0000256" key="4">
    <source>
        <dbReference type="PROSITE-ProRule" id="PRU00169"/>
    </source>
</evidence>
<feature type="modified residue" description="4-aspartylphosphate" evidence="4">
    <location>
        <position position="55"/>
    </location>
</feature>
<dbReference type="InterPro" id="IPR011006">
    <property type="entry name" value="CheY-like_superfamily"/>
</dbReference>
<proteinExistence type="predicted"/>
<dbReference type="AlphaFoldDB" id="A0ABD5QJL4"/>
<reference evidence="6 7" key="1">
    <citation type="journal article" date="2019" name="Int. J. Syst. Evol. Microbiol.">
        <title>The Global Catalogue of Microorganisms (GCM) 10K type strain sequencing project: providing services to taxonomists for standard genome sequencing and annotation.</title>
        <authorList>
            <consortium name="The Broad Institute Genomics Platform"/>
            <consortium name="The Broad Institute Genome Sequencing Center for Infectious Disease"/>
            <person name="Wu L."/>
            <person name="Ma J."/>
        </authorList>
    </citation>
    <scope>NUCLEOTIDE SEQUENCE [LARGE SCALE GENOMIC DNA]</scope>
    <source>
        <strain evidence="6 7">CGMCC 1.15824</strain>
    </source>
</reference>
<dbReference type="SMART" id="SM00448">
    <property type="entry name" value="REC"/>
    <property type="match status" value="1"/>
</dbReference>
<name>A0ABD5QJL4_9EURY</name>